<name>A0A2T3P0F6_9GAMM</name>
<feature type="signal peptide" evidence="2">
    <location>
        <begin position="1"/>
        <end position="20"/>
    </location>
</feature>
<evidence type="ECO:0000256" key="2">
    <source>
        <dbReference type="SAM" id="SignalP"/>
    </source>
</evidence>
<organism evidence="3 4">
    <name type="scientific">Photobacterium sanctipauli</name>
    <dbReference type="NCBI Taxonomy" id="1342794"/>
    <lineage>
        <taxon>Bacteria</taxon>
        <taxon>Pseudomonadati</taxon>
        <taxon>Pseudomonadota</taxon>
        <taxon>Gammaproteobacteria</taxon>
        <taxon>Vibrionales</taxon>
        <taxon>Vibrionaceae</taxon>
        <taxon>Photobacterium</taxon>
    </lineage>
</organism>
<gene>
    <name evidence="3" type="ORF">C9I98_01720</name>
</gene>
<evidence type="ECO:0008006" key="5">
    <source>
        <dbReference type="Google" id="ProtNLM"/>
    </source>
</evidence>
<feature type="chain" id="PRO_5015630950" description="PEP-CTERM sorting domain-containing protein" evidence="2">
    <location>
        <begin position="21"/>
        <end position="238"/>
    </location>
</feature>
<comment type="caution">
    <text evidence="3">The sequence shown here is derived from an EMBL/GenBank/DDBJ whole genome shotgun (WGS) entry which is preliminary data.</text>
</comment>
<keyword evidence="1" id="KW-0472">Membrane</keyword>
<keyword evidence="4" id="KW-1185">Reference proteome</keyword>
<accession>A0A2T3P0F6</accession>
<keyword evidence="1" id="KW-0812">Transmembrane</keyword>
<dbReference type="Proteomes" id="UP000241771">
    <property type="component" value="Unassembled WGS sequence"/>
</dbReference>
<dbReference type="RefSeq" id="WP_036830750.1">
    <property type="nucleotide sequence ID" value="NZ_JGVO01001546.1"/>
</dbReference>
<feature type="transmembrane region" description="Helical" evidence="1">
    <location>
        <begin position="212"/>
        <end position="230"/>
    </location>
</feature>
<dbReference type="EMBL" id="PYMA01000001">
    <property type="protein sequence ID" value="PSW22005.1"/>
    <property type="molecule type" value="Genomic_DNA"/>
</dbReference>
<evidence type="ECO:0000313" key="4">
    <source>
        <dbReference type="Proteomes" id="UP000241771"/>
    </source>
</evidence>
<protein>
    <recommendedName>
        <fullName evidence="5">PEP-CTERM sorting domain-containing protein</fullName>
    </recommendedName>
</protein>
<reference evidence="3 4" key="1">
    <citation type="submission" date="2018-01" db="EMBL/GenBank/DDBJ databases">
        <title>Whole genome sequencing of Histamine producing bacteria.</title>
        <authorList>
            <person name="Butler K."/>
        </authorList>
    </citation>
    <scope>NUCLEOTIDE SEQUENCE [LARGE SCALE GENOMIC DNA]</scope>
    <source>
        <strain evidence="3 4">DSM 100436</strain>
    </source>
</reference>
<evidence type="ECO:0000313" key="3">
    <source>
        <dbReference type="EMBL" id="PSW22005.1"/>
    </source>
</evidence>
<keyword evidence="2" id="KW-0732">Signal</keyword>
<keyword evidence="1" id="KW-1133">Transmembrane helix</keyword>
<evidence type="ECO:0000256" key="1">
    <source>
        <dbReference type="SAM" id="Phobius"/>
    </source>
</evidence>
<dbReference type="AlphaFoldDB" id="A0A2T3P0F6"/>
<proteinExistence type="predicted"/>
<sequence>MFKVVQLVCIFLLMAIKANASPLLTTQPLFDPQCPITDLSSPEISIPLIGCIGSPPGPIAIDDNNPNTDDFYDPLTHTAFHISADPNESTSYTAYLLGSIFPDNQMTVLGMDLQLNYNLPAPHLDLYLDLMPTDFGLGTDISNFHADVLINPLNPFVSWVDLVANGVDAVGTYTVKALLLDNSWPYGFALPAEVGSFDIEVKAAEVPEPSSFFLIFLGLTIASIGYFKPLRILASRSR</sequence>